<evidence type="ECO:0000256" key="1">
    <source>
        <dbReference type="SAM" id="MobiDB-lite"/>
    </source>
</evidence>
<evidence type="ECO:0000313" key="3">
    <source>
        <dbReference type="Proteomes" id="UP000828390"/>
    </source>
</evidence>
<name>A0A9D4QYH9_DREPO</name>
<protein>
    <submittedName>
        <fullName evidence="2">Uncharacterized protein</fullName>
    </submittedName>
</protein>
<gene>
    <name evidence="2" type="ORF">DPMN_090747</name>
</gene>
<proteinExistence type="predicted"/>
<reference evidence="2" key="1">
    <citation type="journal article" date="2019" name="bioRxiv">
        <title>The Genome of the Zebra Mussel, Dreissena polymorpha: A Resource for Invasive Species Research.</title>
        <authorList>
            <person name="McCartney M.A."/>
            <person name="Auch B."/>
            <person name="Kono T."/>
            <person name="Mallez S."/>
            <person name="Zhang Y."/>
            <person name="Obille A."/>
            <person name="Becker A."/>
            <person name="Abrahante J.E."/>
            <person name="Garbe J."/>
            <person name="Badalamenti J.P."/>
            <person name="Herman A."/>
            <person name="Mangelson H."/>
            <person name="Liachko I."/>
            <person name="Sullivan S."/>
            <person name="Sone E.D."/>
            <person name="Koren S."/>
            <person name="Silverstein K.A.T."/>
            <person name="Beckman K.B."/>
            <person name="Gohl D.M."/>
        </authorList>
    </citation>
    <scope>NUCLEOTIDE SEQUENCE</scope>
    <source>
        <strain evidence="2">Duluth1</strain>
        <tissue evidence="2">Whole animal</tissue>
    </source>
</reference>
<keyword evidence="3" id="KW-1185">Reference proteome</keyword>
<accession>A0A9D4QYH9</accession>
<evidence type="ECO:0000313" key="2">
    <source>
        <dbReference type="EMBL" id="KAH3848386.1"/>
    </source>
</evidence>
<reference evidence="2" key="2">
    <citation type="submission" date="2020-11" db="EMBL/GenBank/DDBJ databases">
        <authorList>
            <person name="McCartney M.A."/>
            <person name="Auch B."/>
            <person name="Kono T."/>
            <person name="Mallez S."/>
            <person name="Becker A."/>
            <person name="Gohl D.M."/>
            <person name="Silverstein K.A.T."/>
            <person name="Koren S."/>
            <person name="Bechman K.B."/>
            <person name="Herman A."/>
            <person name="Abrahante J.E."/>
            <person name="Garbe J."/>
        </authorList>
    </citation>
    <scope>NUCLEOTIDE SEQUENCE</scope>
    <source>
        <strain evidence="2">Duluth1</strain>
        <tissue evidence="2">Whole animal</tissue>
    </source>
</reference>
<sequence length="79" mass="9110">MYNIVVDEADDQALPETPIHEEPSEIQQEATEEEVDINPSENVTSFNTYDETVENHNTETVIENTDFRKKKTCFTTRST</sequence>
<feature type="region of interest" description="Disordered" evidence="1">
    <location>
        <begin position="1"/>
        <end position="42"/>
    </location>
</feature>
<organism evidence="2 3">
    <name type="scientific">Dreissena polymorpha</name>
    <name type="common">Zebra mussel</name>
    <name type="synonym">Mytilus polymorpha</name>
    <dbReference type="NCBI Taxonomy" id="45954"/>
    <lineage>
        <taxon>Eukaryota</taxon>
        <taxon>Metazoa</taxon>
        <taxon>Spiralia</taxon>
        <taxon>Lophotrochozoa</taxon>
        <taxon>Mollusca</taxon>
        <taxon>Bivalvia</taxon>
        <taxon>Autobranchia</taxon>
        <taxon>Heteroconchia</taxon>
        <taxon>Euheterodonta</taxon>
        <taxon>Imparidentia</taxon>
        <taxon>Neoheterodontei</taxon>
        <taxon>Myida</taxon>
        <taxon>Dreissenoidea</taxon>
        <taxon>Dreissenidae</taxon>
        <taxon>Dreissena</taxon>
    </lineage>
</organism>
<dbReference type="Proteomes" id="UP000828390">
    <property type="component" value="Unassembled WGS sequence"/>
</dbReference>
<dbReference type="EMBL" id="JAIWYP010000003">
    <property type="protein sequence ID" value="KAH3848386.1"/>
    <property type="molecule type" value="Genomic_DNA"/>
</dbReference>
<dbReference type="AlphaFoldDB" id="A0A9D4QYH9"/>
<comment type="caution">
    <text evidence="2">The sequence shown here is derived from an EMBL/GenBank/DDBJ whole genome shotgun (WGS) entry which is preliminary data.</text>
</comment>